<dbReference type="Pfam" id="PF00534">
    <property type="entry name" value="Glycos_transf_1"/>
    <property type="match status" value="1"/>
</dbReference>
<dbReference type="Gene3D" id="3.40.50.2000">
    <property type="entry name" value="Glycogen Phosphorylase B"/>
    <property type="match status" value="2"/>
</dbReference>
<feature type="domain" description="Glycosyl transferase family 1" evidence="2">
    <location>
        <begin position="194"/>
        <end position="349"/>
    </location>
</feature>
<keyword evidence="1 3" id="KW-0808">Transferase</keyword>
<dbReference type="PANTHER" id="PTHR46401:SF2">
    <property type="entry name" value="GLYCOSYLTRANSFERASE WBBK-RELATED"/>
    <property type="match status" value="1"/>
</dbReference>
<protein>
    <submittedName>
        <fullName evidence="3">Glycosyltransferase involved in cell wall bisynthesis</fullName>
    </submittedName>
</protein>
<evidence type="ECO:0000313" key="4">
    <source>
        <dbReference type="Proteomes" id="UP000198833"/>
    </source>
</evidence>
<gene>
    <name evidence="3" type="ORF">SAMN04488558_10493</name>
</gene>
<dbReference type="SUPFAM" id="SSF53756">
    <property type="entry name" value="UDP-Glycosyltransferase/glycogen phosphorylase"/>
    <property type="match status" value="1"/>
</dbReference>
<evidence type="ECO:0000256" key="1">
    <source>
        <dbReference type="ARBA" id="ARBA00022679"/>
    </source>
</evidence>
<dbReference type="AlphaFoldDB" id="A0A1H9CNU7"/>
<dbReference type="InterPro" id="IPR001296">
    <property type="entry name" value="Glyco_trans_1"/>
</dbReference>
<accession>A0A1H9CNU7</accession>
<organism evidence="3 4">
    <name type="scientific">Ignavigranum ruoffiae</name>
    <dbReference type="NCBI Taxonomy" id="89093"/>
    <lineage>
        <taxon>Bacteria</taxon>
        <taxon>Bacillati</taxon>
        <taxon>Bacillota</taxon>
        <taxon>Bacilli</taxon>
        <taxon>Lactobacillales</taxon>
        <taxon>Aerococcaceae</taxon>
        <taxon>Ignavigranum</taxon>
    </lineage>
</organism>
<dbReference type="GO" id="GO:0016757">
    <property type="term" value="F:glycosyltransferase activity"/>
    <property type="evidence" value="ECO:0007669"/>
    <property type="project" value="InterPro"/>
</dbReference>
<dbReference type="CDD" id="cd03801">
    <property type="entry name" value="GT4_PimA-like"/>
    <property type="match status" value="1"/>
</dbReference>
<evidence type="ECO:0000259" key="2">
    <source>
        <dbReference type="Pfam" id="PF00534"/>
    </source>
</evidence>
<proteinExistence type="predicted"/>
<dbReference type="Proteomes" id="UP000198833">
    <property type="component" value="Unassembled WGS sequence"/>
</dbReference>
<dbReference type="STRING" id="89093.SAMN04488558_10493"/>
<dbReference type="OrthoDB" id="9790710at2"/>
<dbReference type="EMBL" id="FOEN01000004">
    <property type="protein sequence ID" value="SEQ02834.1"/>
    <property type="molecule type" value="Genomic_DNA"/>
</dbReference>
<name>A0A1H9CNU7_9LACT</name>
<sequence length="373" mass="41814">MKSVTLINYTGSKGGGAQYAFELTQALCQEGLPLVAVISEHNEHLAEWRSLPIEKLIVIPTYQSVAQLISRSLFWQDQKNRILEGLKDYQIQQIISPMITFWTRRINRLYPKADSIVVLHDPIAHSGDRNKRALQLFGESQLLKEAKEIVVLSDVFVSYVEDRYGKEGRVSKIPMGTTQVYGQLRDKIQAVDYAQDKVNFLFFGTISKYKGIEVLLQAYQKISQAVSNTSLTIAGSGDFSAYRHLLANQPSVQVINRWIANEEVESFFADDSVVVVLPYLDATQSGVIPIAIEYERPLIISDTGGLVEQAQSYNTGLLVKAGDVDALAQQMLEIANNEDLRHSLKEQARANKSQNTWSAVAKSFLKLLKEEKS</sequence>
<dbReference type="PANTHER" id="PTHR46401">
    <property type="entry name" value="GLYCOSYLTRANSFERASE WBBK-RELATED"/>
    <property type="match status" value="1"/>
</dbReference>
<dbReference type="GO" id="GO:0009103">
    <property type="term" value="P:lipopolysaccharide biosynthetic process"/>
    <property type="evidence" value="ECO:0007669"/>
    <property type="project" value="TreeGrafter"/>
</dbReference>
<keyword evidence="4" id="KW-1185">Reference proteome</keyword>
<evidence type="ECO:0000313" key="3">
    <source>
        <dbReference type="EMBL" id="SEQ02834.1"/>
    </source>
</evidence>
<reference evidence="3 4" key="1">
    <citation type="submission" date="2016-10" db="EMBL/GenBank/DDBJ databases">
        <authorList>
            <person name="de Groot N.N."/>
        </authorList>
    </citation>
    <scope>NUCLEOTIDE SEQUENCE [LARGE SCALE GENOMIC DNA]</scope>
    <source>
        <strain evidence="3 4">DSM 15695</strain>
    </source>
</reference>
<dbReference type="RefSeq" id="WP_092571266.1">
    <property type="nucleotide sequence ID" value="NZ_CALUDV010000003.1"/>
</dbReference>